<dbReference type="GO" id="GO:0005886">
    <property type="term" value="C:plasma membrane"/>
    <property type="evidence" value="ECO:0007669"/>
    <property type="project" value="UniProtKB-SubCell"/>
</dbReference>
<accession>A0A2I0CPM9</accession>
<dbReference type="InterPro" id="IPR048516">
    <property type="entry name" value="DGCcoil"/>
</dbReference>
<dbReference type="AlphaFoldDB" id="A0A2I0CPM9"/>
<feature type="region of interest" description="Disordered" evidence="6">
    <location>
        <begin position="189"/>
        <end position="212"/>
    </location>
</feature>
<dbReference type="InterPro" id="IPR050469">
    <property type="entry name" value="Diguanylate_Cyclase"/>
</dbReference>
<evidence type="ECO:0000256" key="3">
    <source>
        <dbReference type="ARBA" id="ARBA00012528"/>
    </source>
</evidence>
<feature type="domain" description="GGDEF" evidence="7">
    <location>
        <begin position="462"/>
        <end position="592"/>
    </location>
</feature>
<proteinExistence type="predicted"/>
<evidence type="ECO:0000256" key="1">
    <source>
        <dbReference type="ARBA" id="ARBA00001946"/>
    </source>
</evidence>
<keyword evidence="5" id="KW-0175">Coiled coil</keyword>
<dbReference type="InterPro" id="IPR043128">
    <property type="entry name" value="Rev_trsase/Diguanyl_cyclase"/>
</dbReference>
<dbReference type="SMART" id="SM00267">
    <property type="entry name" value="GGDEF"/>
    <property type="match status" value="1"/>
</dbReference>
<dbReference type="EC" id="2.7.7.65" evidence="3"/>
<dbReference type="GO" id="GO:0052621">
    <property type="term" value="F:diguanylate cyclase activity"/>
    <property type="evidence" value="ECO:0007669"/>
    <property type="project" value="UniProtKB-EC"/>
</dbReference>
<feature type="coiled-coil region" evidence="5">
    <location>
        <begin position="9"/>
        <end position="36"/>
    </location>
</feature>
<comment type="subcellular location">
    <subcellularLocation>
        <location evidence="2">Cell inner membrane</location>
    </subcellularLocation>
</comment>
<dbReference type="GO" id="GO:0043709">
    <property type="term" value="P:cell adhesion involved in single-species biofilm formation"/>
    <property type="evidence" value="ECO:0007669"/>
    <property type="project" value="TreeGrafter"/>
</dbReference>
<dbReference type="NCBIfam" id="TIGR00254">
    <property type="entry name" value="GGDEF"/>
    <property type="match status" value="1"/>
</dbReference>
<dbReference type="PANTHER" id="PTHR45138:SF9">
    <property type="entry name" value="DIGUANYLATE CYCLASE DGCM-RELATED"/>
    <property type="match status" value="1"/>
</dbReference>
<dbReference type="PANTHER" id="PTHR45138">
    <property type="entry name" value="REGULATORY COMPONENTS OF SENSORY TRANSDUCTION SYSTEM"/>
    <property type="match status" value="1"/>
</dbReference>
<comment type="caution">
    <text evidence="8">The sequence shown here is derived from an EMBL/GenBank/DDBJ whole genome shotgun (WGS) entry which is preliminary data.</text>
</comment>
<dbReference type="CDD" id="cd01949">
    <property type="entry name" value="GGDEF"/>
    <property type="match status" value="1"/>
</dbReference>
<dbReference type="RefSeq" id="WP_101193783.1">
    <property type="nucleotide sequence ID" value="NZ_JAYRKZ010000005.1"/>
</dbReference>
<evidence type="ECO:0000256" key="2">
    <source>
        <dbReference type="ARBA" id="ARBA00004533"/>
    </source>
</evidence>
<organism evidence="8 9">
    <name type="scientific">Pseudomonas fluvialis</name>
    <dbReference type="NCBI Taxonomy" id="1793966"/>
    <lineage>
        <taxon>Bacteria</taxon>
        <taxon>Pseudomonadati</taxon>
        <taxon>Pseudomonadota</taxon>
        <taxon>Gammaproteobacteria</taxon>
        <taxon>Pseudomonadales</taxon>
        <taxon>Pseudomonadaceae</taxon>
        <taxon>Pseudomonas</taxon>
    </lineage>
</organism>
<protein>
    <recommendedName>
        <fullName evidence="3">diguanylate cyclase</fullName>
        <ecNumber evidence="3">2.7.7.65</ecNumber>
    </recommendedName>
</protein>
<feature type="coiled-coil region" evidence="5">
    <location>
        <begin position="316"/>
        <end position="431"/>
    </location>
</feature>
<reference evidence="9" key="1">
    <citation type="submission" date="2017-12" db="EMBL/GenBank/DDBJ databases">
        <authorList>
            <person name="Yu X.-Y."/>
        </authorList>
    </citation>
    <scope>NUCLEOTIDE SEQUENCE [LARGE SCALE GENOMIC DNA]</scope>
    <source>
        <strain evidence="9">ZYSR67-Z</strain>
    </source>
</reference>
<comment type="cofactor">
    <cofactor evidence="1">
        <name>Mg(2+)</name>
        <dbReference type="ChEBI" id="CHEBI:18420"/>
    </cofactor>
</comment>
<name>A0A2I0CPM9_9PSED</name>
<dbReference type="Proteomes" id="UP000242861">
    <property type="component" value="Unassembled WGS sequence"/>
</dbReference>
<evidence type="ECO:0000259" key="7">
    <source>
        <dbReference type="PROSITE" id="PS50887"/>
    </source>
</evidence>
<evidence type="ECO:0000256" key="4">
    <source>
        <dbReference type="ARBA" id="ARBA00034247"/>
    </source>
</evidence>
<dbReference type="Pfam" id="PF00990">
    <property type="entry name" value="GGDEF"/>
    <property type="match status" value="1"/>
</dbReference>
<evidence type="ECO:0000313" key="9">
    <source>
        <dbReference type="Proteomes" id="UP000242861"/>
    </source>
</evidence>
<evidence type="ECO:0000256" key="6">
    <source>
        <dbReference type="SAM" id="MobiDB-lite"/>
    </source>
</evidence>
<dbReference type="Pfam" id="PF20975">
    <property type="entry name" value="DGCcoil"/>
    <property type="match status" value="1"/>
</dbReference>
<dbReference type="InterPro" id="IPR029787">
    <property type="entry name" value="Nucleotide_cyclase"/>
</dbReference>
<dbReference type="PROSITE" id="PS50887">
    <property type="entry name" value="GGDEF"/>
    <property type="match status" value="1"/>
</dbReference>
<dbReference type="FunFam" id="3.30.70.270:FF:000001">
    <property type="entry name" value="Diguanylate cyclase domain protein"/>
    <property type="match status" value="1"/>
</dbReference>
<dbReference type="Gene3D" id="3.30.70.270">
    <property type="match status" value="1"/>
</dbReference>
<comment type="catalytic activity">
    <reaction evidence="4">
        <text>2 GTP = 3',3'-c-di-GMP + 2 diphosphate</text>
        <dbReference type="Rhea" id="RHEA:24898"/>
        <dbReference type="ChEBI" id="CHEBI:33019"/>
        <dbReference type="ChEBI" id="CHEBI:37565"/>
        <dbReference type="ChEBI" id="CHEBI:58805"/>
        <dbReference type="EC" id="2.7.7.65"/>
    </reaction>
</comment>
<sequence>MSDDSQRWKAKYLESLEQQERQEKRWENRLDLLRRGLVRTSLAAEGSDKMVDQCMQELREIIRGDNLDAGLAGLIPRLEKAVLDSEHRRQQRSQANFSALATLARQLLDLQPPRDIRKALKRFAKEVERQAGNIAELPALLGELGSLQQQTFSLLGDVEQQRPGFLQRLFGPRENAGDAAEPLATAEPTSLPVASRAEQTAPLQQPDEQRPQAALSANTLDSLPLAASLLSGEGDDYALPASEPGYSAVAPHIAASLGKLLDELQLPSHHQALAADLRQRLGGTLNWYELVPALDDLAVLVLAVSDSGQREFAVYLSQLNERLASFLDTLNQAQEGYSESLLQTRSFNQELREQVSGLQNSVQQASDLDSLKRALETRLDGLLQTVSQHQRKRDEQEARVAERLQGLMGKVAEMEEQAAHFREHIEEQRQKALTDPLTGLPNRAGWNERLELEVARRQRYGGELLLAVLDVDHFKRINDGYGHLAGDKVLKIIAQELRKRTRKTDFLARFGGEEFVLLMPGTPLSGGQQLLETLRAAVAACPFHFKGEPLTITCSAGLTAFADNERSDQVFERADQALYQAKREGRDRLIVA</sequence>
<dbReference type="InterPro" id="IPR000160">
    <property type="entry name" value="GGDEF_dom"/>
</dbReference>
<dbReference type="SUPFAM" id="SSF55073">
    <property type="entry name" value="Nucleotide cyclase"/>
    <property type="match status" value="1"/>
</dbReference>
<evidence type="ECO:0000256" key="5">
    <source>
        <dbReference type="SAM" id="Coils"/>
    </source>
</evidence>
<gene>
    <name evidence="8" type="ORF">CW360_11485</name>
</gene>
<dbReference type="GO" id="GO:1902201">
    <property type="term" value="P:negative regulation of bacterial-type flagellum-dependent cell motility"/>
    <property type="evidence" value="ECO:0007669"/>
    <property type="project" value="TreeGrafter"/>
</dbReference>
<evidence type="ECO:0000313" key="8">
    <source>
        <dbReference type="EMBL" id="PKF71117.1"/>
    </source>
</evidence>
<dbReference type="EMBL" id="PIYS01000018">
    <property type="protein sequence ID" value="PKF71117.1"/>
    <property type="molecule type" value="Genomic_DNA"/>
</dbReference>